<dbReference type="AlphaFoldDB" id="A0AAV2U2E0"/>
<protein>
    <submittedName>
        <fullName evidence="2">Uncharacterized protein</fullName>
    </submittedName>
</protein>
<feature type="signal peptide" evidence="1">
    <location>
        <begin position="1"/>
        <end position="19"/>
    </location>
</feature>
<evidence type="ECO:0000313" key="3">
    <source>
        <dbReference type="Proteomes" id="UP001497525"/>
    </source>
</evidence>
<name>A0AAV2U2E0_CALDB</name>
<gene>
    <name evidence="2" type="ORF">CDAUBV1_LOCUS17197</name>
</gene>
<dbReference type="EMBL" id="CAXLJL010000933">
    <property type="protein sequence ID" value="CAL5141900.1"/>
    <property type="molecule type" value="Genomic_DNA"/>
</dbReference>
<dbReference type="Proteomes" id="UP001497525">
    <property type="component" value="Unassembled WGS sequence"/>
</dbReference>
<evidence type="ECO:0000256" key="1">
    <source>
        <dbReference type="SAM" id="SignalP"/>
    </source>
</evidence>
<sequence length="253" mass="28288">MQLPLALSLTLLCLVFVLAAVTQTCAFPSHKTPSETLAITGNGSTPNVTVSSIWKVPFYQIVNYTTKNTERYDPKVHDLHIQHLTYYTHVFFSWMEADSDLSVVATYSDVSGQRIAGTNTVYNISKLSAMYAPDEITLVLNFVRRCYEHAKPASAESRNTPGYVSTLRAYDSDDINKLLVGETVRRFRLTSPPGSYHLAWETGAKMDNFMTSHNYTVHLCGNSVGPSNPCDWKLMGLPAEMADDLCLYRLINK</sequence>
<evidence type="ECO:0000313" key="2">
    <source>
        <dbReference type="EMBL" id="CAL5141900.1"/>
    </source>
</evidence>
<keyword evidence="1" id="KW-0732">Signal</keyword>
<reference evidence="2" key="1">
    <citation type="submission" date="2024-06" db="EMBL/GenBank/DDBJ databases">
        <authorList>
            <person name="Liu X."/>
            <person name="Lenzi L."/>
            <person name="Haldenby T S."/>
            <person name="Uol C."/>
        </authorList>
    </citation>
    <scope>NUCLEOTIDE SEQUENCE</scope>
</reference>
<accession>A0AAV2U2E0</accession>
<comment type="caution">
    <text evidence="2">The sequence shown here is derived from an EMBL/GenBank/DDBJ whole genome shotgun (WGS) entry which is preliminary data.</text>
</comment>
<proteinExistence type="predicted"/>
<organism evidence="2 3">
    <name type="scientific">Calicophoron daubneyi</name>
    <name type="common">Rumen fluke</name>
    <name type="synonym">Paramphistomum daubneyi</name>
    <dbReference type="NCBI Taxonomy" id="300641"/>
    <lineage>
        <taxon>Eukaryota</taxon>
        <taxon>Metazoa</taxon>
        <taxon>Spiralia</taxon>
        <taxon>Lophotrochozoa</taxon>
        <taxon>Platyhelminthes</taxon>
        <taxon>Trematoda</taxon>
        <taxon>Digenea</taxon>
        <taxon>Plagiorchiida</taxon>
        <taxon>Pronocephalata</taxon>
        <taxon>Paramphistomoidea</taxon>
        <taxon>Paramphistomidae</taxon>
        <taxon>Calicophoron</taxon>
    </lineage>
</organism>
<feature type="chain" id="PRO_5043965784" evidence="1">
    <location>
        <begin position="20"/>
        <end position="253"/>
    </location>
</feature>